<keyword evidence="4" id="KW-0282">Flagellum</keyword>
<dbReference type="PANTHER" id="PTHR14517:SF6">
    <property type="entry name" value="RE41410P"/>
    <property type="match status" value="1"/>
</dbReference>
<reference evidence="12" key="1">
    <citation type="submission" date="2025-08" db="UniProtKB">
        <authorList>
            <consortium name="RefSeq"/>
        </authorList>
    </citation>
    <scope>IDENTIFICATION</scope>
    <source>
        <tissue evidence="12">Gonad</tissue>
    </source>
</reference>
<comment type="subunit">
    <text evidence="9">Microtubule inner protein component of sperm flagellar doublet microtubules.</text>
</comment>
<evidence type="ECO:0000313" key="12">
    <source>
        <dbReference type="RefSeq" id="XP_019634223.1"/>
    </source>
</evidence>
<keyword evidence="6" id="KW-0969">Cilium</keyword>
<name>A0A6P4ZC36_BRABE</name>
<sequence length="379" mass="44968">MYKLDLPVDLKQAAAIERRRNMEKQRQSRIFNAKERIIGVDVQALEQQVQDRAVREETEAARAEAFAADAIRNDKVVVMMEQRQEQDIRNLNMAVNDFRKNFQVPETRREFDLNDPDGLKKDKPARLTDDDPRCGISGVQKLDGEDLNFTARKKYQQEQMREWTKAQINERNASDMNQKHADLLYEMKARELDQRACELATAEEECRRQINMATKNFNLAQQREKEEQEAMKRQQHQDDNYTELSNHIYGDMLTENPAVAQSAFGPHRVITDRWKGMSPEQLADVRNRQEQQRQEKERLAMEERLRNEEWDKQRVDADRAAVILERREERLKKELEKQQAHENLRLGAEQKAHREFMDKEVYRNNITGDFYSQWNTSSR</sequence>
<comment type="subcellular location">
    <subcellularLocation>
        <location evidence="1">Cytoplasm</location>
        <location evidence="1">Cytoskeleton</location>
        <location evidence="1">Flagellum axoneme</location>
    </subcellularLocation>
</comment>
<keyword evidence="7" id="KW-0206">Cytoskeleton</keyword>
<proteinExistence type="inferred from homology"/>
<dbReference type="RefSeq" id="XP_019634223.1">
    <property type="nucleotide sequence ID" value="XM_019778664.1"/>
</dbReference>
<organism evidence="11 12">
    <name type="scientific">Branchiostoma belcheri</name>
    <name type="common">Amphioxus</name>
    <dbReference type="NCBI Taxonomy" id="7741"/>
    <lineage>
        <taxon>Eukaryota</taxon>
        <taxon>Metazoa</taxon>
        <taxon>Chordata</taxon>
        <taxon>Cephalochordata</taxon>
        <taxon>Leptocardii</taxon>
        <taxon>Amphioxiformes</taxon>
        <taxon>Branchiostomatidae</taxon>
        <taxon>Branchiostoma</taxon>
    </lineage>
</organism>
<keyword evidence="11" id="KW-1185">Reference proteome</keyword>
<evidence type="ECO:0000256" key="8">
    <source>
        <dbReference type="ARBA" id="ARBA00023273"/>
    </source>
</evidence>
<dbReference type="OrthoDB" id="429119at2759"/>
<feature type="coiled-coil region" evidence="10">
    <location>
        <begin position="282"/>
        <end position="344"/>
    </location>
</feature>
<protein>
    <submittedName>
        <fullName evidence="12">RIB43A-like with coiled-coils protein 2 isoform X2</fullName>
    </submittedName>
</protein>
<dbReference type="PANTHER" id="PTHR14517">
    <property type="entry name" value="RIB43A-RELATED"/>
    <property type="match status" value="1"/>
</dbReference>
<evidence type="ECO:0000313" key="11">
    <source>
        <dbReference type="Proteomes" id="UP000515135"/>
    </source>
</evidence>
<dbReference type="GeneID" id="109477409"/>
<evidence type="ECO:0000256" key="4">
    <source>
        <dbReference type="ARBA" id="ARBA00022846"/>
    </source>
</evidence>
<evidence type="ECO:0000256" key="9">
    <source>
        <dbReference type="ARBA" id="ARBA00046435"/>
    </source>
</evidence>
<evidence type="ECO:0000256" key="7">
    <source>
        <dbReference type="ARBA" id="ARBA00023212"/>
    </source>
</evidence>
<keyword evidence="8" id="KW-0966">Cell projection</keyword>
<comment type="similarity">
    <text evidence="2">Belongs to the RIB43A family.</text>
</comment>
<dbReference type="InterPro" id="IPR008805">
    <property type="entry name" value="RIB43A"/>
</dbReference>
<gene>
    <name evidence="12" type="primary">LOC109477409</name>
</gene>
<keyword evidence="3" id="KW-0963">Cytoplasm</keyword>
<dbReference type="Proteomes" id="UP000515135">
    <property type="component" value="Unplaced"/>
</dbReference>
<dbReference type="Pfam" id="PF05914">
    <property type="entry name" value="RIB43A"/>
    <property type="match status" value="1"/>
</dbReference>
<dbReference type="AlphaFoldDB" id="A0A6P4ZC36"/>
<evidence type="ECO:0000256" key="3">
    <source>
        <dbReference type="ARBA" id="ARBA00022490"/>
    </source>
</evidence>
<evidence type="ECO:0000256" key="6">
    <source>
        <dbReference type="ARBA" id="ARBA00023069"/>
    </source>
</evidence>
<keyword evidence="5 10" id="KW-0175">Coiled coil</keyword>
<evidence type="ECO:0000256" key="1">
    <source>
        <dbReference type="ARBA" id="ARBA00004611"/>
    </source>
</evidence>
<evidence type="ECO:0000256" key="10">
    <source>
        <dbReference type="SAM" id="Coils"/>
    </source>
</evidence>
<evidence type="ECO:0000256" key="2">
    <source>
        <dbReference type="ARBA" id="ARBA00006875"/>
    </source>
</evidence>
<evidence type="ECO:0000256" key="5">
    <source>
        <dbReference type="ARBA" id="ARBA00023054"/>
    </source>
</evidence>
<accession>A0A6P4ZC36</accession>